<keyword evidence="2" id="KW-1185">Reference proteome</keyword>
<proteinExistence type="predicted"/>
<dbReference type="KEGG" id="mfz:AOB57_011555"/>
<gene>
    <name evidence="1" type="ORF">AOB57_011555</name>
</gene>
<sequence length="63" mass="7606">MILYYRFFILIFHTILFTQKIAEFPEVGSEKFDYKGIISRNEIKFRKSTVAEYLEKHSQLVNN</sequence>
<dbReference type="EMBL" id="CP032683">
    <property type="protein sequence ID" value="AYK15740.1"/>
    <property type="molecule type" value="Genomic_DNA"/>
</dbReference>
<accession>A0A660HTS3</accession>
<dbReference type="Proteomes" id="UP000053087">
    <property type="component" value="Chromosome"/>
</dbReference>
<dbReference type="AlphaFoldDB" id="A0A660HTS3"/>
<reference evidence="1 2" key="1">
    <citation type="journal article" date="2016" name="Int. J. Syst. Evol. Microbiol.">
        <title>Methanosarcina flavescens sp. nov., a methanogenic archaeon isolated from a full-scale anaerobic digester.</title>
        <authorList>
            <person name="Kern T."/>
            <person name="Fischer M.A."/>
            <person name="Deppenmeier U."/>
            <person name="Schmitz R.A."/>
            <person name="Rother M."/>
        </authorList>
    </citation>
    <scope>NUCLEOTIDE SEQUENCE [LARGE SCALE GENOMIC DNA]</scope>
    <source>
        <strain evidence="1 2">E03.2</strain>
    </source>
</reference>
<organism evidence="1 2">
    <name type="scientific">Methanosarcina flavescens</name>
    <dbReference type="NCBI Taxonomy" id="1715806"/>
    <lineage>
        <taxon>Archaea</taxon>
        <taxon>Methanobacteriati</taxon>
        <taxon>Methanobacteriota</taxon>
        <taxon>Stenosarchaea group</taxon>
        <taxon>Methanomicrobia</taxon>
        <taxon>Methanosarcinales</taxon>
        <taxon>Methanosarcinaceae</taxon>
        <taxon>Methanosarcina</taxon>
    </lineage>
</organism>
<name>A0A660HTS3_9EURY</name>
<protein>
    <submittedName>
        <fullName evidence="1">Uncharacterized protein</fullName>
    </submittedName>
</protein>
<evidence type="ECO:0000313" key="2">
    <source>
        <dbReference type="Proteomes" id="UP000053087"/>
    </source>
</evidence>
<evidence type="ECO:0000313" key="1">
    <source>
        <dbReference type="EMBL" id="AYK15740.1"/>
    </source>
</evidence>